<dbReference type="Proteomes" id="UP000024635">
    <property type="component" value="Unassembled WGS sequence"/>
</dbReference>
<reference evidence="2" key="1">
    <citation type="journal article" date="2015" name="Nat. Genet.">
        <title>The genome and transcriptome of the zoonotic hookworm Ancylostoma ceylanicum identify infection-specific gene families.</title>
        <authorList>
            <person name="Schwarz E.M."/>
            <person name="Hu Y."/>
            <person name="Antoshechkin I."/>
            <person name="Miller M.M."/>
            <person name="Sternberg P.W."/>
            <person name="Aroian R.V."/>
        </authorList>
    </citation>
    <scope>NUCLEOTIDE SEQUENCE</scope>
    <source>
        <strain evidence="2">HY135</strain>
    </source>
</reference>
<gene>
    <name evidence="1" type="primary">Acey_s0071.g592</name>
    <name evidence="1" type="ORF">Y032_0071g592</name>
</gene>
<keyword evidence="2" id="KW-1185">Reference proteome</keyword>
<accession>A0A016TY86</accession>
<protein>
    <submittedName>
        <fullName evidence="1">Uncharacterized protein</fullName>
    </submittedName>
</protein>
<name>A0A016TY86_9BILA</name>
<dbReference type="EMBL" id="JARK01001407">
    <property type="protein sequence ID" value="EYC07323.1"/>
    <property type="molecule type" value="Genomic_DNA"/>
</dbReference>
<dbReference type="AlphaFoldDB" id="A0A016TY86"/>
<evidence type="ECO:0000313" key="1">
    <source>
        <dbReference type="EMBL" id="EYC07323.1"/>
    </source>
</evidence>
<dbReference type="OrthoDB" id="5802654at2759"/>
<evidence type="ECO:0000313" key="2">
    <source>
        <dbReference type="Proteomes" id="UP000024635"/>
    </source>
</evidence>
<organism evidence="1 2">
    <name type="scientific">Ancylostoma ceylanicum</name>
    <dbReference type="NCBI Taxonomy" id="53326"/>
    <lineage>
        <taxon>Eukaryota</taxon>
        <taxon>Metazoa</taxon>
        <taxon>Ecdysozoa</taxon>
        <taxon>Nematoda</taxon>
        <taxon>Chromadorea</taxon>
        <taxon>Rhabditida</taxon>
        <taxon>Rhabditina</taxon>
        <taxon>Rhabditomorpha</taxon>
        <taxon>Strongyloidea</taxon>
        <taxon>Ancylostomatidae</taxon>
        <taxon>Ancylostomatinae</taxon>
        <taxon>Ancylostoma</taxon>
    </lineage>
</organism>
<proteinExistence type="predicted"/>
<comment type="caution">
    <text evidence="1">The sequence shown here is derived from an EMBL/GenBank/DDBJ whole genome shotgun (WGS) entry which is preliminary data.</text>
</comment>
<sequence>MGRILKAIIDKIPFQAIEKIEEDKRSRSFVLAGVEEAPSNLQASQRQKHLKDKVFGILDALDIECRPTEIRRMGRPDPNRTRLIKVVFPSKHEWSTALSRAHLLRSAGFGEVYIRRSMRDVERKREYELRQLARERNRQVGSKEWVVYKWELKRTAELNPHPKSGNSH</sequence>